<organism evidence="2 3">
    <name type="scientific">Dickeya undicola</name>
    <dbReference type="NCBI Taxonomy" id="1577887"/>
    <lineage>
        <taxon>Bacteria</taxon>
        <taxon>Pseudomonadati</taxon>
        <taxon>Pseudomonadota</taxon>
        <taxon>Gammaproteobacteria</taxon>
        <taxon>Enterobacterales</taxon>
        <taxon>Pectobacteriaceae</taxon>
        <taxon>Dickeya</taxon>
    </lineage>
</organism>
<comment type="caution">
    <text evidence="2">The sequence shown here is derived from an EMBL/GenBank/DDBJ whole genome shotgun (WGS) entry which is preliminary data.</text>
</comment>
<dbReference type="OrthoDB" id="4931325at2"/>
<dbReference type="InterPro" id="IPR037026">
    <property type="entry name" value="Vgr_OB-fold_dom_sf"/>
</dbReference>
<gene>
    <name evidence="2" type="ORF">EF878_20705</name>
</gene>
<evidence type="ECO:0000313" key="2">
    <source>
        <dbReference type="EMBL" id="RNM01425.1"/>
    </source>
</evidence>
<dbReference type="AlphaFoldDB" id="A0A3N0FMT2"/>
<dbReference type="Pfam" id="PF04717">
    <property type="entry name" value="Phage_base_V"/>
    <property type="match status" value="1"/>
</dbReference>
<protein>
    <submittedName>
        <fullName evidence="2">Phage baseplate assembly protein V</fullName>
    </submittedName>
</protein>
<name>A0A3N0FMT2_9GAMM</name>
<dbReference type="Gene3D" id="2.40.50.230">
    <property type="entry name" value="Gp5 N-terminal domain"/>
    <property type="match status" value="1"/>
</dbReference>
<dbReference type="Gene3D" id="6.20.150.10">
    <property type="match status" value="1"/>
</dbReference>
<accession>A0A3N0FMT2</accession>
<sequence length="194" mass="20524">MMRTGTVSAVDPATCRARVRLPELDNMRTGWLDVVQRNTRNNKDYWLPDVGEQVKVLLDEHGEDGVILGAVYSSVDTPPANNPDVRGVTHGDGGAFYYDRQTHTLTINGGIEHIVIECAADVTVRTQKVTLDAPETEVTGNVLVKGKLTYQGGLAGSGGSGAAAVIQGNVSVDGNIDATGSVMDTSGNSNHHSH</sequence>
<reference evidence="2 3" key="1">
    <citation type="submission" date="2018-11" db="EMBL/GenBank/DDBJ databases">
        <title>Characterization of surface water Dickeya isolates.</title>
        <authorList>
            <person name="Van Gijsegem F."/>
            <person name="Pedron J."/>
        </authorList>
    </citation>
    <scope>NUCLEOTIDE SEQUENCE [LARGE SCALE GENOMIC DNA]</scope>
    <source>
        <strain evidence="2 3">FVG1-MFV-O17</strain>
    </source>
</reference>
<dbReference type="InterPro" id="IPR006531">
    <property type="entry name" value="Gp5/Vgr_OB"/>
</dbReference>
<evidence type="ECO:0000259" key="1">
    <source>
        <dbReference type="Pfam" id="PF04717"/>
    </source>
</evidence>
<dbReference type="RefSeq" id="WP_123253434.1">
    <property type="nucleotide sequence ID" value="NZ_RJLR01000071.1"/>
</dbReference>
<dbReference type="EMBL" id="RJLR01000071">
    <property type="protein sequence ID" value="RNM01425.1"/>
    <property type="molecule type" value="Genomic_DNA"/>
</dbReference>
<dbReference type="NCBIfam" id="TIGR01644">
    <property type="entry name" value="phage_P2_V"/>
    <property type="match status" value="1"/>
</dbReference>
<proteinExistence type="predicted"/>
<dbReference type="Proteomes" id="UP000276061">
    <property type="component" value="Unassembled WGS sequence"/>
</dbReference>
<dbReference type="InterPro" id="IPR013046">
    <property type="entry name" value="GpV/Gp45"/>
</dbReference>
<feature type="domain" description="Gp5/Type VI secretion system Vgr protein OB-fold" evidence="1">
    <location>
        <begin position="3"/>
        <end position="72"/>
    </location>
</feature>
<evidence type="ECO:0000313" key="3">
    <source>
        <dbReference type="Proteomes" id="UP000276061"/>
    </source>
</evidence>